<protein>
    <recommendedName>
        <fullName evidence="2">Fe2OG dioxygenase domain-containing protein</fullName>
    </recommendedName>
</protein>
<dbReference type="GO" id="GO:0046872">
    <property type="term" value="F:metal ion binding"/>
    <property type="evidence" value="ECO:0007669"/>
    <property type="project" value="UniProtKB-KW"/>
</dbReference>
<dbReference type="GO" id="GO:0016491">
    <property type="term" value="F:oxidoreductase activity"/>
    <property type="evidence" value="ECO:0007669"/>
    <property type="project" value="UniProtKB-KW"/>
</dbReference>
<dbReference type="AlphaFoldDB" id="A0A6A5YWS4"/>
<sequence length="222" mass="24993">MDNYYGYRPFGVEHSIIPERPNMNECFTVWSDQMDLIPSAQNIPDLINSFLGWRDALAPFVKGILDEIARSFSATAAPSFKKTSYLQINNSLPIPLERELLQDKHEDGHMVTVIHSNTPGLEIYANGKESEVILPILPARNEVVLSPGSVLTALTGGAISPLYHHVRNHGLDNRQSLMYFVNPEIDKPLYSWVKSSRNERIDIREQVQNAPLMFGLPPIEAL</sequence>
<name>A0A6A5YWS4_9PLEO</name>
<keyword evidence="1" id="KW-0408">Iron</keyword>
<dbReference type="SUPFAM" id="SSF51197">
    <property type="entry name" value="Clavaminate synthase-like"/>
    <property type="match status" value="1"/>
</dbReference>
<organism evidence="3 4">
    <name type="scientific">Lophiotrema nucula</name>
    <dbReference type="NCBI Taxonomy" id="690887"/>
    <lineage>
        <taxon>Eukaryota</taxon>
        <taxon>Fungi</taxon>
        <taxon>Dikarya</taxon>
        <taxon>Ascomycota</taxon>
        <taxon>Pezizomycotina</taxon>
        <taxon>Dothideomycetes</taxon>
        <taxon>Pleosporomycetidae</taxon>
        <taxon>Pleosporales</taxon>
        <taxon>Lophiotremataceae</taxon>
        <taxon>Lophiotrema</taxon>
    </lineage>
</organism>
<comment type="similarity">
    <text evidence="1">Belongs to the iron/ascorbate-dependent oxidoreductase family.</text>
</comment>
<dbReference type="Proteomes" id="UP000799770">
    <property type="component" value="Unassembled WGS sequence"/>
</dbReference>
<evidence type="ECO:0000313" key="3">
    <source>
        <dbReference type="EMBL" id="KAF2111585.1"/>
    </source>
</evidence>
<reference evidence="3" key="1">
    <citation type="journal article" date="2020" name="Stud. Mycol.">
        <title>101 Dothideomycetes genomes: a test case for predicting lifestyles and emergence of pathogens.</title>
        <authorList>
            <person name="Haridas S."/>
            <person name="Albert R."/>
            <person name="Binder M."/>
            <person name="Bloem J."/>
            <person name="Labutti K."/>
            <person name="Salamov A."/>
            <person name="Andreopoulos B."/>
            <person name="Baker S."/>
            <person name="Barry K."/>
            <person name="Bills G."/>
            <person name="Bluhm B."/>
            <person name="Cannon C."/>
            <person name="Castanera R."/>
            <person name="Culley D."/>
            <person name="Daum C."/>
            <person name="Ezra D."/>
            <person name="Gonzalez J."/>
            <person name="Henrissat B."/>
            <person name="Kuo A."/>
            <person name="Liang C."/>
            <person name="Lipzen A."/>
            <person name="Lutzoni F."/>
            <person name="Magnuson J."/>
            <person name="Mondo S."/>
            <person name="Nolan M."/>
            <person name="Ohm R."/>
            <person name="Pangilinan J."/>
            <person name="Park H.-J."/>
            <person name="Ramirez L."/>
            <person name="Alfaro M."/>
            <person name="Sun H."/>
            <person name="Tritt A."/>
            <person name="Yoshinaga Y."/>
            <person name="Zwiers L.-H."/>
            <person name="Turgeon B."/>
            <person name="Goodwin S."/>
            <person name="Spatafora J."/>
            <person name="Crous P."/>
            <person name="Grigoriev I."/>
        </authorList>
    </citation>
    <scope>NUCLEOTIDE SEQUENCE</scope>
    <source>
        <strain evidence="3">CBS 627.86</strain>
    </source>
</reference>
<dbReference type="Gene3D" id="2.60.120.330">
    <property type="entry name" value="B-lactam Antibiotic, Isopenicillin N Synthase, Chain"/>
    <property type="match status" value="1"/>
</dbReference>
<keyword evidence="1" id="KW-0560">Oxidoreductase</keyword>
<dbReference type="InterPro" id="IPR005123">
    <property type="entry name" value="Oxoglu/Fe-dep_dioxygenase_dom"/>
</dbReference>
<keyword evidence="4" id="KW-1185">Reference proteome</keyword>
<dbReference type="InterPro" id="IPR044861">
    <property type="entry name" value="IPNS-like_FE2OG_OXY"/>
</dbReference>
<dbReference type="Pfam" id="PF03171">
    <property type="entry name" value="2OG-FeII_Oxy"/>
    <property type="match status" value="1"/>
</dbReference>
<feature type="domain" description="Fe2OG dioxygenase" evidence="2">
    <location>
        <begin position="82"/>
        <end position="183"/>
    </location>
</feature>
<accession>A0A6A5YWS4</accession>
<dbReference type="InterPro" id="IPR027443">
    <property type="entry name" value="IPNS-like_sf"/>
</dbReference>
<dbReference type="PROSITE" id="PS51471">
    <property type="entry name" value="FE2OG_OXY"/>
    <property type="match status" value="1"/>
</dbReference>
<keyword evidence="1" id="KW-0479">Metal-binding</keyword>
<dbReference type="EMBL" id="ML977334">
    <property type="protein sequence ID" value="KAF2111585.1"/>
    <property type="molecule type" value="Genomic_DNA"/>
</dbReference>
<dbReference type="OrthoDB" id="627829at2759"/>
<proteinExistence type="inferred from homology"/>
<evidence type="ECO:0000259" key="2">
    <source>
        <dbReference type="PROSITE" id="PS51471"/>
    </source>
</evidence>
<gene>
    <name evidence="3" type="ORF">BDV96DRAFT_603169</name>
</gene>
<evidence type="ECO:0000256" key="1">
    <source>
        <dbReference type="RuleBase" id="RU003682"/>
    </source>
</evidence>
<evidence type="ECO:0000313" key="4">
    <source>
        <dbReference type="Proteomes" id="UP000799770"/>
    </source>
</evidence>